<dbReference type="Proteomes" id="UP000670947">
    <property type="component" value="Unassembled WGS sequence"/>
</dbReference>
<keyword evidence="10" id="KW-1185">Reference proteome</keyword>
<dbReference type="PANTHER" id="PTHR30472:SF1">
    <property type="entry name" value="FE(3+) DICITRATE TRANSPORT SYSTEM PERMEASE PROTEIN FECC-RELATED"/>
    <property type="match status" value="1"/>
</dbReference>
<feature type="transmembrane region" description="Helical" evidence="8">
    <location>
        <begin position="167"/>
        <end position="185"/>
    </location>
</feature>
<feature type="transmembrane region" description="Helical" evidence="8">
    <location>
        <begin position="293"/>
        <end position="313"/>
    </location>
</feature>
<keyword evidence="5 8" id="KW-0812">Transmembrane</keyword>
<organism evidence="9 10">
    <name type="scientific">Paenibacillus artemisiicola</name>
    <dbReference type="NCBI Taxonomy" id="1172618"/>
    <lineage>
        <taxon>Bacteria</taxon>
        <taxon>Bacillati</taxon>
        <taxon>Bacillota</taxon>
        <taxon>Bacilli</taxon>
        <taxon>Bacillales</taxon>
        <taxon>Paenibacillaceae</taxon>
        <taxon>Paenibacillus</taxon>
    </lineage>
</organism>
<evidence type="ECO:0000313" key="9">
    <source>
        <dbReference type="EMBL" id="MBO7743123.1"/>
    </source>
</evidence>
<dbReference type="PANTHER" id="PTHR30472">
    <property type="entry name" value="FERRIC ENTEROBACTIN TRANSPORT SYSTEM PERMEASE PROTEIN"/>
    <property type="match status" value="1"/>
</dbReference>
<evidence type="ECO:0000256" key="5">
    <source>
        <dbReference type="ARBA" id="ARBA00022692"/>
    </source>
</evidence>
<gene>
    <name evidence="9" type="ORF">I8J29_02870</name>
</gene>
<keyword evidence="6 8" id="KW-1133">Transmembrane helix</keyword>
<feature type="transmembrane region" description="Helical" evidence="8">
    <location>
        <begin position="252"/>
        <end position="281"/>
    </location>
</feature>
<dbReference type="EMBL" id="JAGGDJ010000001">
    <property type="protein sequence ID" value="MBO7743123.1"/>
    <property type="molecule type" value="Genomic_DNA"/>
</dbReference>
<dbReference type="InterPro" id="IPR000522">
    <property type="entry name" value="ABC_transptr_permease_BtuC"/>
</dbReference>
<evidence type="ECO:0000256" key="2">
    <source>
        <dbReference type="ARBA" id="ARBA00007935"/>
    </source>
</evidence>
<evidence type="ECO:0000313" key="10">
    <source>
        <dbReference type="Proteomes" id="UP000670947"/>
    </source>
</evidence>
<evidence type="ECO:0000256" key="1">
    <source>
        <dbReference type="ARBA" id="ARBA00004651"/>
    </source>
</evidence>
<evidence type="ECO:0000256" key="8">
    <source>
        <dbReference type="SAM" id="Phobius"/>
    </source>
</evidence>
<evidence type="ECO:0000256" key="7">
    <source>
        <dbReference type="ARBA" id="ARBA00023136"/>
    </source>
</evidence>
<dbReference type="CDD" id="cd06550">
    <property type="entry name" value="TM_ABC_iron-siderophores_like"/>
    <property type="match status" value="1"/>
</dbReference>
<comment type="subcellular location">
    <subcellularLocation>
        <location evidence="1">Cell membrane</location>
        <topology evidence="1">Multi-pass membrane protein</topology>
    </subcellularLocation>
</comment>
<dbReference type="Pfam" id="PF01032">
    <property type="entry name" value="FecCD"/>
    <property type="match status" value="1"/>
</dbReference>
<dbReference type="InterPro" id="IPR037294">
    <property type="entry name" value="ABC_BtuC-like"/>
</dbReference>
<evidence type="ECO:0000256" key="6">
    <source>
        <dbReference type="ARBA" id="ARBA00022989"/>
    </source>
</evidence>
<sequence>MRAFRMVSKSVATSSDIQNKNGMKAFLMLGGSIALLLLMAFSVTQGAKPIPFSMIWEAIFNLDRNNMSHIVIVDLRIPRVLASALVGAAFAVSGAVMQGITRNPMADSGLLGLNAGAGLALSVCIAFFPQIGYNNVIIFSFIGATIAYLMVNGIAMYRRSAATPMRIVLAGAAVGALFTALSQGIALYNKVSQNIMFWMAGGVAGSTWKQVTLMSPWICLALISAIVLSRYISLLNLGDDVAKGLGLNTKLINLLCSLTVLVLAGTSVSAVGAVGFVGLVVPHVTRFLVGVDYRAIIPASAVLGAILMVSADLGARMLNPPFETPIGVLTALIGIPFFLYLARRQRRAV</sequence>
<evidence type="ECO:0000256" key="4">
    <source>
        <dbReference type="ARBA" id="ARBA00022475"/>
    </source>
</evidence>
<name>A0ABS3W482_9BACL</name>
<keyword evidence="3" id="KW-0813">Transport</keyword>
<comment type="caution">
    <text evidence="9">The sequence shown here is derived from an EMBL/GenBank/DDBJ whole genome shotgun (WGS) entry which is preliminary data.</text>
</comment>
<feature type="transmembrane region" description="Helical" evidence="8">
    <location>
        <begin position="325"/>
        <end position="342"/>
    </location>
</feature>
<keyword evidence="4" id="KW-1003">Cell membrane</keyword>
<comment type="similarity">
    <text evidence="2">Belongs to the binding-protein-dependent transport system permease family. FecCD subfamily.</text>
</comment>
<evidence type="ECO:0000256" key="3">
    <source>
        <dbReference type="ARBA" id="ARBA00022448"/>
    </source>
</evidence>
<feature type="transmembrane region" description="Helical" evidence="8">
    <location>
        <begin position="77"/>
        <end position="97"/>
    </location>
</feature>
<protein>
    <submittedName>
        <fullName evidence="9">Iron ABC transporter permease</fullName>
    </submittedName>
</protein>
<feature type="transmembrane region" description="Helical" evidence="8">
    <location>
        <begin position="109"/>
        <end position="131"/>
    </location>
</feature>
<reference evidence="9 10" key="1">
    <citation type="submission" date="2021-03" db="EMBL/GenBank/DDBJ databases">
        <title>Paenibacillus artemisicola MWE-103 whole genome sequence.</title>
        <authorList>
            <person name="Ham Y.J."/>
        </authorList>
    </citation>
    <scope>NUCLEOTIDE SEQUENCE [LARGE SCALE GENOMIC DNA]</scope>
    <source>
        <strain evidence="9 10">MWE-103</strain>
    </source>
</reference>
<accession>A0ABS3W482</accession>
<feature type="transmembrane region" description="Helical" evidence="8">
    <location>
        <begin position="137"/>
        <end position="155"/>
    </location>
</feature>
<proteinExistence type="inferred from homology"/>
<dbReference type="Gene3D" id="1.10.3470.10">
    <property type="entry name" value="ABC transporter involved in vitamin B12 uptake, BtuC"/>
    <property type="match status" value="1"/>
</dbReference>
<keyword evidence="7 8" id="KW-0472">Membrane</keyword>
<dbReference type="SUPFAM" id="SSF81345">
    <property type="entry name" value="ABC transporter involved in vitamin B12 uptake, BtuC"/>
    <property type="match status" value="1"/>
</dbReference>